<reference evidence="3 4" key="1">
    <citation type="journal article" date="2019" name="Int. J. Syst. Evol. Microbiol.">
        <title>The Global Catalogue of Microorganisms (GCM) 10K type strain sequencing project: providing services to taxonomists for standard genome sequencing and annotation.</title>
        <authorList>
            <consortium name="The Broad Institute Genomics Platform"/>
            <consortium name="The Broad Institute Genome Sequencing Center for Infectious Disease"/>
            <person name="Wu L."/>
            <person name="Ma J."/>
        </authorList>
    </citation>
    <scope>NUCLEOTIDE SEQUENCE [LARGE SCALE GENOMIC DNA]</scope>
    <source>
        <strain evidence="3 4">JCM 8542</strain>
    </source>
</reference>
<protein>
    <recommendedName>
        <fullName evidence="5">Addiction module antitoxin, RelB/DinJ family</fullName>
    </recommendedName>
</protein>
<dbReference type="Proteomes" id="UP001500399">
    <property type="component" value="Unassembled WGS sequence"/>
</dbReference>
<proteinExistence type="inferred from homology"/>
<dbReference type="Pfam" id="PF04221">
    <property type="entry name" value="RelB"/>
    <property type="match status" value="1"/>
</dbReference>
<keyword evidence="4" id="KW-1185">Reference proteome</keyword>
<dbReference type="Gene3D" id="1.10.1220.10">
    <property type="entry name" value="Met repressor-like"/>
    <property type="match status" value="1"/>
</dbReference>
<gene>
    <name evidence="3" type="ORF">GCM10008919_09890</name>
</gene>
<evidence type="ECO:0008006" key="5">
    <source>
        <dbReference type="Google" id="ProtNLM"/>
    </source>
</evidence>
<evidence type="ECO:0000313" key="3">
    <source>
        <dbReference type="EMBL" id="GAA0208537.1"/>
    </source>
</evidence>
<evidence type="ECO:0000256" key="1">
    <source>
        <dbReference type="ARBA" id="ARBA00010562"/>
    </source>
</evidence>
<name>A0ABN0T0L0_9FIRM</name>
<evidence type="ECO:0000256" key="2">
    <source>
        <dbReference type="ARBA" id="ARBA00022649"/>
    </source>
</evidence>
<organism evidence="3 4">
    <name type="scientific">Selenomonas dianae</name>
    <dbReference type="NCBI Taxonomy" id="135079"/>
    <lineage>
        <taxon>Bacteria</taxon>
        <taxon>Bacillati</taxon>
        <taxon>Bacillota</taxon>
        <taxon>Negativicutes</taxon>
        <taxon>Selenomonadales</taxon>
        <taxon>Selenomonadaceae</taxon>
        <taxon>Selenomonas</taxon>
    </lineage>
</organism>
<evidence type="ECO:0000313" key="4">
    <source>
        <dbReference type="Proteomes" id="UP001500399"/>
    </source>
</evidence>
<dbReference type="EMBL" id="BAAACR010000005">
    <property type="protein sequence ID" value="GAA0208537.1"/>
    <property type="molecule type" value="Genomic_DNA"/>
</dbReference>
<dbReference type="PANTHER" id="PTHR38781:SF1">
    <property type="entry name" value="ANTITOXIN DINJ-RELATED"/>
    <property type="match status" value="1"/>
</dbReference>
<comment type="caution">
    <text evidence="3">The sequence shown here is derived from an EMBL/GenBank/DDBJ whole genome shotgun (WGS) entry which is preliminary data.</text>
</comment>
<comment type="similarity">
    <text evidence="1">Belongs to the RelB/DinJ antitoxin family.</text>
</comment>
<dbReference type="InterPro" id="IPR013321">
    <property type="entry name" value="Arc_rbn_hlx_hlx"/>
</dbReference>
<accession>A0ABN0T0L0</accession>
<dbReference type="NCBIfam" id="TIGR02384">
    <property type="entry name" value="RelB_DinJ"/>
    <property type="match status" value="1"/>
</dbReference>
<dbReference type="InterPro" id="IPR007337">
    <property type="entry name" value="RelB/DinJ"/>
</dbReference>
<sequence length="124" mass="14297">MQVHLHPFYSAPKQIDNAQIFSYNVIKQKGGENMAQASVSIRMDADLKRQFDEFCSEIGMTMTTAFCVFAKTAVREQRIPFEIAAERSDDPFYSPSNIRYLEELKRDIEMGKAHFAEHDLIEVD</sequence>
<dbReference type="PANTHER" id="PTHR38781">
    <property type="entry name" value="ANTITOXIN DINJ-RELATED"/>
    <property type="match status" value="1"/>
</dbReference>
<keyword evidence="2" id="KW-1277">Toxin-antitoxin system</keyword>